<evidence type="ECO:0000313" key="4">
    <source>
        <dbReference type="Proteomes" id="UP000075886"/>
    </source>
</evidence>
<feature type="transmembrane region" description="Helical" evidence="2">
    <location>
        <begin position="239"/>
        <end position="261"/>
    </location>
</feature>
<keyword evidence="2" id="KW-1133">Transmembrane helix</keyword>
<sequence length="326" mass="34821">MERCRECLERMCRAFQKQTSRRTGNKLIVSDNIPPGGWIAAGGQTAGMRYDYLRCALRYPAVMTAVFPASASTSASFPTVRPRGARLTTVVDRLSSLASSTLTDDVDPDVDLSTPASSERALPSVPPSHGTLQNLTQSLLANYTRPDYGAADVSNGSSTIAYARNSASSGLAGLSLPDLLEEDELMALWNCTNCFLLNYGTSGANGTVRYYGNGTADPRDVLVLPADGDETFASEATIYLIRVIATAIVLGIVILATVIVASNGRLESEYKFPGDTMGSGSKFRPGYGVEPHRSGRVGKTRFLLYDILPGQSTDRAVVVTAVLTQN</sequence>
<dbReference type="EMBL" id="AXCN02001647">
    <property type="status" value="NOT_ANNOTATED_CDS"/>
    <property type="molecule type" value="Genomic_DNA"/>
</dbReference>
<protein>
    <submittedName>
        <fullName evidence="3">Uncharacterized protein</fullName>
    </submittedName>
</protein>
<feature type="region of interest" description="Disordered" evidence="1">
    <location>
        <begin position="105"/>
        <end position="130"/>
    </location>
</feature>
<dbReference type="AlphaFoldDB" id="A0A182QXU9"/>
<accession>A0A182QXU9</accession>
<keyword evidence="4" id="KW-1185">Reference proteome</keyword>
<proteinExistence type="predicted"/>
<evidence type="ECO:0000256" key="2">
    <source>
        <dbReference type="SAM" id="Phobius"/>
    </source>
</evidence>
<organism evidence="3 4">
    <name type="scientific">Anopheles farauti</name>
    <dbReference type="NCBI Taxonomy" id="69004"/>
    <lineage>
        <taxon>Eukaryota</taxon>
        <taxon>Metazoa</taxon>
        <taxon>Ecdysozoa</taxon>
        <taxon>Arthropoda</taxon>
        <taxon>Hexapoda</taxon>
        <taxon>Insecta</taxon>
        <taxon>Pterygota</taxon>
        <taxon>Neoptera</taxon>
        <taxon>Endopterygota</taxon>
        <taxon>Diptera</taxon>
        <taxon>Nematocera</taxon>
        <taxon>Culicoidea</taxon>
        <taxon>Culicidae</taxon>
        <taxon>Anophelinae</taxon>
        <taxon>Anopheles</taxon>
    </lineage>
</organism>
<name>A0A182QXU9_9DIPT</name>
<dbReference type="VEuPathDB" id="VectorBase:AFAF019047"/>
<reference evidence="4" key="1">
    <citation type="submission" date="2014-01" db="EMBL/GenBank/DDBJ databases">
        <title>The Genome Sequence of Anopheles farauti FAR1 (V2).</title>
        <authorList>
            <consortium name="The Broad Institute Genomics Platform"/>
            <person name="Neafsey D.E."/>
            <person name="Besansky N."/>
            <person name="Howell P."/>
            <person name="Walton C."/>
            <person name="Young S.K."/>
            <person name="Zeng Q."/>
            <person name="Gargeya S."/>
            <person name="Fitzgerald M."/>
            <person name="Haas B."/>
            <person name="Abouelleil A."/>
            <person name="Allen A.W."/>
            <person name="Alvarado L."/>
            <person name="Arachchi H.M."/>
            <person name="Berlin A.M."/>
            <person name="Chapman S.B."/>
            <person name="Gainer-Dewar J."/>
            <person name="Goldberg J."/>
            <person name="Griggs A."/>
            <person name="Gujja S."/>
            <person name="Hansen M."/>
            <person name="Howarth C."/>
            <person name="Imamovic A."/>
            <person name="Ireland A."/>
            <person name="Larimer J."/>
            <person name="McCowan C."/>
            <person name="Murphy C."/>
            <person name="Pearson M."/>
            <person name="Poon T.W."/>
            <person name="Priest M."/>
            <person name="Roberts A."/>
            <person name="Saif S."/>
            <person name="Shea T."/>
            <person name="Sisk P."/>
            <person name="Sykes S."/>
            <person name="Wortman J."/>
            <person name="Nusbaum C."/>
            <person name="Birren B."/>
        </authorList>
    </citation>
    <scope>NUCLEOTIDE SEQUENCE [LARGE SCALE GENOMIC DNA]</scope>
    <source>
        <strain evidence="4">FAR1</strain>
    </source>
</reference>
<evidence type="ECO:0000313" key="3">
    <source>
        <dbReference type="EnsemblMetazoa" id="AFAF019047-PA"/>
    </source>
</evidence>
<dbReference type="EnsemblMetazoa" id="AFAF019047-RA">
    <property type="protein sequence ID" value="AFAF019047-PA"/>
    <property type="gene ID" value="AFAF019047"/>
</dbReference>
<keyword evidence="2" id="KW-0472">Membrane</keyword>
<dbReference type="Proteomes" id="UP000075886">
    <property type="component" value="Unassembled WGS sequence"/>
</dbReference>
<evidence type="ECO:0000256" key="1">
    <source>
        <dbReference type="SAM" id="MobiDB-lite"/>
    </source>
</evidence>
<keyword evidence="2" id="KW-0812">Transmembrane</keyword>
<reference evidence="3" key="2">
    <citation type="submission" date="2020-05" db="UniProtKB">
        <authorList>
            <consortium name="EnsemblMetazoa"/>
        </authorList>
    </citation>
    <scope>IDENTIFICATION</scope>
    <source>
        <strain evidence="3">FAR1</strain>
    </source>
</reference>